<protein>
    <submittedName>
        <fullName evidence="2">VOC family protein</fullName>
    </submittedName>
</protein>
<evidence type="ECO:0000313" key="2">
    <source>
        <dbReference type="EMBL" id="MFD0862427.1"/>
    </source>
</evidence>
<dbReference type="CDD" id="cd06588">
    <property type="entry name" value="PhnB_like"/>
    <property type="match status" value="1"/>
</dbReference>
<organism evidence="2 3">
    <name type="scientific">Sungkyunkwania multivorans</name>
    <dbReference type="NCBI Taxonomy" id="1173618"/>
    <lineage>
        <taxon>Bacteria</taxon>
        <taxon>Pseudomonadati</taxon>
        <taxon>Bacteroidota</taxon>
        <taxon>Flavobacteriia</taxon>
        <taxon>Flavobacteriales</taxon>
        <taxon>Flavobacteriaceae</taxon>
        <taxon>Sungkyunkwania</taxon>
    </lineage>
</organism>
<sequence length="138" mass="15690">MKLHPYVMFNGQCEQAIEFYKDIFDAQVPVLMRYGEAPPEVLTTPEDHKQKIMHATIAFGGVSFQLCDNMQPNYKRGNSNHLYITMDSEHEAAMVFESLAEGGTIGMPFDETFWGSKFGMCTDKFDVQWMVSAEKESA</sequence>
<dbReference type="PANTHER" id="PTHR33990:SF1">
    <property type="entry name" value="PROTEIN YJDN"/>
    <property type="match status" value="1"/>
</dbReference>
<name>A0ABW3CZW9_9FLAO</name>
<dbReference type="InterPro" id="IPR028973">
    <property type="entry name" value="PhnB-like"/>
</dbReference>
<dbReference type="EMBL" id="JBHTJH010000005">
    <property type="protein sequence ID" value="MFD0862427.1"/>
    <property type="molecule type" value="Genomic_DNA"/>
</dbReference>
<dbReference type="SUPFAM" id="SSF54593">
    <property type="entry name" value="Glyoxalase/Bleomycin resistance protein/Dihydroxybiphenyl dioxygenase"/>
    <property type="match status" value="1"/>
</dbReference>
<dbReference type="Pfam" id="PF06983">
    <property type="entry name" value="3-dmu-9_3-mt"/>
    <property type="match status" value="1"/>
</dbReference>
<gene>
    <name evidence="2" type="ORF">ACFQ1M_09400</name>
</gene>
<dbReference type="RefSeq" id="WP_386407393.1">
    <property type="nucleotide sequence ID" value="NZ_JBHTJH010000005.1"/>
</dbReference>
<reference evidence="3" key="1">
    <citation type="journal article" date="2019" name="Int. J. Syst. Evol. Microbiol.">
        <title>The Global Catalogue of Microorganisms (GCM) 10K type strain sequencing project: providing services to taxonomists for standard genome sequencing and annotation.</title>
        <authorList>
            <consortium name="The Broad Institute Genomics Platform"/>
            <consortium name="The Broad Institute Genome Sequencing Center for Infectious Disease"/>
            <person name="Wu L."/>
            <person name="Ma J."/>
        </authorList>
    </citation>
    <scope>NUCLEOTIDE SEQUENCE [LARGE SCALE GENOMIC DNA]</scope>
    <source>
        <strain evidence="3">CCUG 62952</strain>
    </source>
</reference>
<dbReference type="PANTHER" id="PTHR33990">
    <property type="entry name" value="PROTEIN YJDN-RELATED"/>
    <property type="match status" value="1"/>
</dbReference>
<evidence type="ECO:0000313" key="3">
    <source>
        <dbReference type="Proteomes" id="UP001596978"/>
    </source>
</evidence>
<evidence type="ECO:0000259" key="1">
    <source>
        <dbReference type="Pfam" id="PF06983"/>
    </source>
</evidence>
<dbReference type="Gene3D" id="3.10.180.10">
    <property type="entry name" value="2,3-Dihydroxybiphenyl 1,2-Dioxygenase, domain 1"/>
    <property type="match status" value="1"/>
</dbReference>
<accession>A0ABW3CZW9</accession>
<proteinExistence type="predicted"/>
<dbReference type="Proteomes" id="UP001596978">
    <property type="component" value="Unassembled WGS sequence"/>
</dbReference>
<dbReference type="InterPro" id="IPR029068">
    <property type="entry name" value="Glyas_Bleomycin-R_OHBP_Dase"/>
</dbReference>
<feature type="domain" description="PhnB-like" evidence="1">
    <location>
        <begin position="2"/>
        <end position="131"/>
    </location>
</feature>
<comment type="caution">
    <text evidence="2">The sequence shown here is derived from an EMBL/GenBank/DDBJ whole genome shotgun (WGS) entry which is preliminary data.</text>
</comment>
<keyword evidence="3" id="KW-1185">Reference proteome</keyword>